<proteinExistence type="predicted"/>
<dbReference type="PANTHER" id="PTHR43434:SF16">
    <property type="entry name" value="BLL8046 PROTEIN"/>
    <property type="match status" value="1"/>
</dbReference>
<dbReference type="Gene3D" id="1.10.150.240">
    <property type="entry name" value="Putative phosphatase, domain 2"/>
    <property type="match status" value="1"/>
</dbReference>
<gene>
    <name evidence="1" type="ORF">N1027_07765</name>
</gene>
<dbReference type="SUPFAM" id="SSF56784">
    <property type="entry name" value="HAD-like"/>
    <property type="match status" value="1"/>
</dbReference>
<dbReference type="InterPro" id="IPR036412">
    <property type="entry name" value="HAD-like_sf"/>
</dbReference>
<dbReference type="InterPro" id="IPR006439">
    <property type="entry name" value="HAD-SF_hydro_IA"/>
</dbReference>
<dbReference type="GO" id="GO:0016787">
    <property type="term" value="F:hydrolase activity"/>
    <property type="evidence" value="ECO:0007669"/>
    <property type="project" value="UniProtKB-KW"/>
</dbReference>
<dbReference type="EMBL" id="JANLCM010000001">
    <property type="protein sequence ID" value="MCS5718033.1"/>
    <property type="molecule type" value="Genomic_DNA"/>
</dbReference>
<dbReference type="SFLD" id="SFLDG01135">
    <property type="entry name" value="C1.5.6:_HAD__Beta-PGM__Phospha"/>
    <property type="match status" value="1"/>
</dbReference>
<dbReference type="PRINTS" id="PR00413">
    <property type="entry name" value="HADHALOGNASE"/>
</dbReference>
<dbReference type="RefSeq" id="WP_259506715.1">
    <property type="nucleotide sequence ID" value="NZ_JANLCM010000001.1"/>
</dbReference>
<reference evidence="1" key="1">
    <citation type="submission" date="2022-08" db="EMBL/GenBank/DDBJ databases">
        <authorList>
            <person name="Deng Y."/>
            <person name="Han X.-F."/>
            <person name="Zhang Y.-Q."/>
        </authorList>
    </citation>
    <scope>NUCLEOTIDE SEQUENCE</scope>
    <source>
        <strain evidence="1">CPCC 205763</strain>
    </source>
</reference>
<evidence type="ECO:0000313" key="1">
    <source>
        <dbReference type="EMBL" id="MCS5718033.1"/>
    </source>
</evidence>
<dbReference type="SFLD" id="SFLDG01129">
    <property type="entry name" value="C1.5:_HAD__Beta-PGM__Phosphata"/>
    <property type="match status" value="1"/>
</dbReference>
<name>A0ABT2GP69_9MICO</name>
<protein>
    <submittedName>
        <fullName evidence="1">HAD family hydrolase</fullName>
    </submittedName>
</protein>
<dbReference type="NCBIfam" id="TIGR01549">
    <property type="entry name" value="HAD-SF-IA-v1"/>
    <property type="match status" value="1"/>
</dbReference>
<organism evidence="1 2">
    <name type="scientific">Herbiconiux aconitum</name>
    <dbReference type="NCBI Taxonomy" id="2970913"/>
    <lineage>
        <taxon>Bacteria</taxon>
        <taxon>Bacillati</taxon>
        <taxon>Actinomycetota</taxon>
        <taxon>Actinomycetes</taxon>
        <taxon>Micrococcales</taxon>
        <taxon>Microbacteriaceae</taxon>
        <taxon>Herbiconiux</taxon>
    </lineage>
</organism>
<dbReference type="InterPro" id="IPR023214">
    <property type="entry name" value="HAD_sf"/>
</dbReference>
<comment type="caution">
    <text evidence="1">The sequence shown here is derived from an EMBL/GenBank/DDBJ whole genome shotgun (WGS) entry which is preliminary data.</text>
</comment>
<dbReference type="Proteomes" id="UP001165584">
    <property type="component" value="Unassembled WGS sequence"/>
</dbReference>
<dbReference type="PANTHER" id="PTHR43434">
    <property type="entry name" value="PHOSPHOGLYCOLATE PHOSPHATASE"/>
    <property type="match status" value="1"/>
</dbReference>
<dbReference type="Pfam" id="PF00702">
    <property type="entry name" value="Hydrolase"/>
    <property type="match status" value="1"/>
</dbReference>
<keyword evidence="1" id="KW-0378">Hydrolase</keyword>
<keyword evidence="2" id="KW-1185">Reference proteome</keyword>
<dbReference type="SFLD" id="SFLDS00003">
    <property type="entry name" value="Haloacid_Dehalogenase"/>
    <property type="match status" value="1"/>
</dbReference>
<accession>A0ABT2GP69</accession>
<dbReference type="NCBIfam" id="TIGR01509">
    <property type="entry name" value="HAD-SF-IA-v3"/>
    <property type="match status" value="1"/>
</dbReference>
<evidence type="ECO:0000313" key="2">
    <source>
        <dbReference type="Proteomes" id="UP001165584"/>
    </source>
</evidence>
<dbReference type="InterPro" id="IPR050155">
    <property type="entry name" value="HAD-like_hydrolase_sf"/>
</dbReference>
<dbReference type="InterPro" id="IPR023198">
    <property type="entry name" value="PGP-like_dom2"/>
</dbReference>
<sequence length="228" mass="24031">MAHSSALRAALFDIDGTLIDSNYLHVDAWTRAFDDVGVAVDAWRVHRAIALDSSKLLEALLGDRADELGDRAKERHAAHYEKLHPRLRRFDGARDLIARLSEAGVRVVLATSAPPEEFEALRACLDVDDFLHAATTADDVTTAKPDPDIIGVALERAGVSASEAVMIGDTRWDAEAAGRAGVRSLGVLSGGIAAAELRDGGAAEVFDDVSAILATVADAGPARLAGSE</sequence>
<dbReference type="Gene3D" id="3.40.50.1000">
    <property type="entry name" value="HAD superfamily/HAD-like"/>
    <property type="match status" value="1"/>
</dbReference>